<dbReference type="Proteomes" id="UP001295684">
    <property type="component" value="Unassembled WGS sequence"/>
</dbReference>
<name>A0AAD1XKG3_EUPCR</name>
<protein>
    <submittedName>
        <fullName evidence="2">Uncharacterized protein</fullName>
    </submittedName>
</protein>
<keyword evidence="1" id="KW-0472">Membrane</keyword>
<reference evidence="2" key="1">
    <citation type="submission" date="2023-07" db="EMBL/GenBank/DDBJ databases">
        <authorList>
            <consortium name="AG Swart"/>
            <person name="Singh M."/>
            <person name="Singh A."/>
            <person name="Seah K."/>
            <person name="Emmerich C."/>
        </authorList>
    </citation>
    <scope>NUCLEOTIDE SEQUENCE</scope>
    <source>
        <strain evidence="2">DP1</strain>
    </source>
</reference>
<feature type="transmembrane region" description="Helical" evidence="1">
    <location>
        <begin position="41"/>
        <end position="60"/>
    </location>
</feature>
<keyword evidence="3" id="KW-1185">Reference proteome</keyword>
<organism evidence="2 3">
    <name type="scientific">Euplotes crassus</name>
    <dbReference type="NCBI Taxonomy" id="5936"/>
    <lineage>
        <taxon>Eukaryota</taxon>
        <taxon>Sar</taxon>
        <taxon>Alveolata</taxon>
        <taxon>Ciliophora</taxon>
        <taxon>Intramacronucleata</taxon>
        <taxon>Spirotrichea</taxon>
        <taxon>Hypotrichia</taxon>
        <taxon>Euplotida</taxon>
        <taxon>Euplotidae</taxon>
        <taxon>Moneuplotes</taxon>
    </lineage>
</organism>
<accession>A0AAD1XKG3</accession>
<proteinExistence type="predicted"/>
<dbReference type="AlphaFoldDB" id="A0AAD1XKG3"/>
<comment type="caution">
    <text evidence="2">The sequence shown here is derived from an EMBL/GenBank/DDBJ whole genome shotgun (WGS) entry which is preliminary data.</text>
</comment>
<sequence length="135" mass="15493">MPEALISSLQVCLCYCFLTAGCLRFKVIVEIYFILRVSICRHRICILAIIVLYSFLLLFISNIPKRVSSRTGDIHKAHRSGFYDMNADMPKITNYLHIFLSEFLKVLHNKFCPLTLNVCRLSRISGSLLVDFLSS</sequence>
<evidence type="ECO:0000256" key="1">
    <source>
        <dbReference type="SAM" id="Phobius"/>
    </source>
</evidence>
<gene>
    <name evidence="2" type="ORF">ECRASSUSDP1_LOCUS15809</name>
</gene>
<evidence type="ECO:0000313" key="3">
    <source>
        <dbReference type="Proteomes" id="UP001295684"/>
    </source>
</evidence>
<keyword evidence="1" id="KW-0812">Transmembrane</keyword>
<evidence type="ECO:0000313" key="2">
    <source>
        <dbReference type="EMBL" id="CAI2374456.1"/>
    </source>
</evidence>
<feature type="transmembrane region" description="Helical" evidence="1">
    <location>
        <begin position="12"/>
        <end position="35"/>
    </location>
</feature>
<keyword evidence="1" id="KW-1133">Transmembrane helix</keyword>
<dbReference type="EMBL" id="CAMPGE010015857">
    <property type="protein sequence ID" value="CAI2374456.1"/>
    <property type="molecule type" value="Genomic_DNA"/>
</dbReference>